<evidence type="ECO:0000313" key="2">
    <source>
        <dbReference type="Proteomes" id="UP000029585"/>
    </source>
</evidence>
<accession>A0A096C8B7</accession>
<comment type="caution">
    <text evidence="1">The sequence shown here is derived from an EMBL/GenBank/DDBJ whole genome shotgun (WGS) entry which is preliminary data.</text>
</comment>
<gene>
    <name evidence="1" type="ORF">HMPREF9460_04305</name>
</gene>
<keyword evidence="2" id="KW-1185">Reference proteome</keyword>
<name>A0A096C8B7_FLAPL</name>
<dbReference type="AlphaFoldDB" id="A0A096C8B7"/>
<proteinExistence type="predicted"/>
<dbReference type="EMBL" id="ADLO01000165">
    <property type="protein sequence ID" value="KGF51162.1"/>
    <property type="molecule type" value="Genomic_DNA"/>
</dbReference>
<dbReference type="PATRIC" id="fig|742738.3.peg.4395"/>
<organism evidence="1 2">
    <name type="scientific">Flavonifractor plautii 1_3_50AFAA</name>
    <dbReference type="NCBI Taxonomy" id="742738"/>
    <lineage>
        <taxon>Bacteria</taxon>
        <taxon>Bacillati</taxon>
        <taxon>Bacillota</taxon>
        <taxon>Clostridia</taxon>
        <taxon>Eubacteriales</taxon>
        <taxon>Oscillospiraceae</taxon>
        <taxon>Flavonifractor</taxon>
    </lineage>
</organism>
<reference evidence="1 2" key="1">
    <citation type="submission" date="2011-08" db="EMBL/GenBank/DDBJ databases">
        <title>The Genome Sequence of Clostridium orbiscindens 1_3_50AFAA.</title>
        <authorList>
            <consortium name="The Broad Institute Genome Sequencing Platform"/>
            <person name="Earl A."/>
            <person name="Ward D."/>
            <person name="Feldgarden M."/>
            <person name="Gevers D."/>
            <person name="Daigneault M."/>
            <person name="Strauss J."/>
            <person name="Allen-Vercoe E."/>
            <person name="Young S.K."/>
            <person name="Zeng Q."/>
            <person name="Gargeya S."/>
            <person name="Fitzgerald M."/>
            <person name="Haas B."/>
            <person name="Abouelleil A."/>
            <person name="Alvarado L."/>
            <person name="Arachchi H.M."/>
            <person name="Berlin A."/>
            <person name="Brown A."/>
            <person name="Chapman S.B."/>
            <person name="Chen Z."/>
            <person name="Dunbar C."/>
            <person name="Freedman E."/>
            <person name="Gearin G."/>
            <person name="Gellesch M."/>
            <person name="Goldberg J."/>
            <person name="Griggs A."/>
            <person name="Gujja S."/>
            <person name="Heiman D."/>
            <person name="Howarth C."/>
            <person name="Larson L."/>
            <person name="Lui A."/>
            <person name="MacDonald P.J.P."/>
            <person name="Montmayeur A."/>
            <person name="Murphy C."/>
            <person name="Neiman D."/>
            <person name="Pearson M."/>
            <person name="Priest M."/>
            <person name="Roberts A."/>
            <person name="Saif S."/>
            <person name="Shea T."/>
            <person name="Shenoy N."/>
            <person name="Sisk P."/>
            <person name="Stolte C."/>
            <person name="Sykes S."/>
            <person name="Wortman J."/>
            <person name="Nusbaum C."/>
            <person name="Birren B."/>
        </authorList>
    </citation>
    <scope>NUCLEOTIDE SEQUENCE [LARGE SCALE GENOMIC DNA]</scope>
    <source>
        <strain evidence="1 2">1_3_50AFAA</strain>
    </source>
</reference>
<dbReference type="HOGENOM" id="CLU_096369_0_0_9"/>
<protein>
    <submittedName>
        <fullName evidence="1">Uncharacterized protein</fullName>
    </submittedName>
</protein>
<dbReference type="eggNOG" id="COG2105">
    <property type="taxonomic scope" value="Bacteria"/>
</dbReference>
<evidence type="ECO:0000313" key="1">
    <source>
        <dbReference type="EMBL" id="KGF51162.1"/>
    </source>
</evidence>
<sequence>MAEIKIVTIDELRQMNDQEGLILQGCGGDLQEWVDGINELFAQAGILQAGSAWKAKAVRSFQYDGLTNLLFPFAGVLMDVGKLAMWRLQTREQFGGTWLSDYVPNRLGGFIQEQRPANPKMALAGHDGNIFGILGRASRLLKQAGQSKQADEMFQRVTSSGSYNEALCIISEYLETELSTAPKPQKSVQKKGRDAHER</sequence>
<dbReference type="Proteomes" id="UP000029585">
    <property type="component" value="Unassembled WGS sequence"/>
</dbReference>
<dbReference type="RefSeq" id="WP_044944058.1">
    <property type="nucleotide sequence ID" value="NZ_KN174197.1"/>
</dbReference>